<dbReference type="AlphaFoldDB" id="A0A6C0I608"/>
<feature type="transmembrane region" description="Helical" evidence="1">
    <location>
        <begin position="104"/>
        <end position="124"/>
    </location>
</feature>
<protein>
    <submittedName>
        <fullName evidence="2">Uncharacterized protein</fullName>
    </submittedName>
</protein>
<name>A0A6C0I608_9ZZZZ</name>
<evidence type="ECO:0000256" key="1">
    <source>
        <dbReference type="SAM" id="Phobius"/>
    </source>
</evidence>
<accession>A0A6C0I608</accession>
<evidence type="ECO:0000313" key="2">
    <source>
        <dbReference type="EMBL" id="QHT88441.1"/>
    </source>
</evidence>
<keyword evidence="1" id="KW-0472">Membrane</keyword>
<feature type="transmembrane region" description="Helical" evidence="1">
    <location>
        <begin position="21"/>
        <end position="39"/>
    </location>
</feature>
<keyword evidence="1" id="KW-0812">Transmembrane</keyword>
<sequence>MWAANLLRNLFPFLGDKQLGTLVITSHTCIFVAVILVFLSKNIVIRVVALHIMIWTILSEFVLQECVMRYLEDEFRVMTPYVLTSIFDLWGWKFQNRNEEVLAFTSFNIGCFFVFAIITVFDMIR</sequence>
<reference evidence="2" key="1">
    <citation type="journal article" date="2020" name="Nature">
        <title>Giant virus diversity and host interactions through global metagenomics.</title>
        <authorList>
            <person name="Schulz F."/>
            <person name="Roux S."/>
            <person name="Paez-Espino D."/>
            <person name="Jungbluth S."/>
            <person name="Walsh D.A."/>
            <person name="Denef V.J."/>
            <person name="McMahon K.D."/>
            <person name="Konstantinidis K.T."/>
            <person name="Eloe-Fadrosh E.A."/>
            <person name="Kyrpides N.C."/>
            <person name="Woyke T."/>
        </authorList>
    </citation>
    <scope>NUCLEOTIDE SEQUENCE</scope>
    <source>
        <strain evidence="2">GVMAG-M-3300023184-50</strain>
    </source>
</reference>
<keyword evidence="1" id="KW-1133">Transmembrane helix</keyword>
<dbReference type="EMBL" id="MN740117">
    <property type="protein sequence ID" value="QHT88441.1"/>
    <property type="molecule type" value="Genomic_DNA"/>
</dbReference>
<organism evidence="2">
    <name type="scientific">viral metagenome</name>
    <dbReference type="NCBI Taxonomy" id="1070528"/>
    <lineage>
        <taxon>unclassified sequences</taxon>
        <taxon>metagenomes</taxon>
        <taxon>organismal metagenomes</taxon>
    </lineage>
</organism>
<proteinExistence type="predicted"/>